<accession>D8LTS2</accession>
<name>D8LTS2_ECTSI</name>
<dbReference type="EMBL" id="FN649137">
    <property type="protein sequence ID" value="CBN73969.1"/>
    <property type="molecule type" value="Genomic_DNA"/>
</dbReference>
<dbReference type="SMART" id="SM00321">
    <property type="entry name" value="WSC"/>
    <property type="match status" value="1"/>
</dbReference>
<proteinExistence type="predicted"/>
<dbReference type="AlphaFoldDB" id="D8LTS2"/>
<organism evidence="3 4">
    <name type="scientific">Ectocarpus siliculosus</name>
    <name type="common">Brown alga</name>
    <name type="synonym">Conferva siliculosa</name>
    <dbReference type="NCBI Taxonomy" id="2880"/>
    <lineage>
        <taxon>Eukaryota</taxon>
        <taxon>Sar</taxon>
        <taxon>Stramenopiles</taxon>
        <taxon>Ochrophyta</taxon>
        <taxon>PX clade</taxon>
        <taxon>Phaeophyceae</taxon>
        <taxon>Ectocarpales</taxon>
        <taxon>Ectocarpaceae</taxon>
        <taxon>Ectocarpus</taxon>
    </lineage>
</organism>
<dbReference type="OrthoDB" id="2019572at2759"/>
<dbReference type="EMBL" id="FN649732">
    <property type="protein sequence ID" value="CBN73969.1"/>
    <property type="molecule type" value="Genomic_DNA"/>
</dbReference>
<sequence length="256" mass="27230">MTSVTLAQSAGDSNQGEGVRNGQQGARSLKRMKREKKVKARASTDHEYLGCYRYNKENGMLLKNGKSFFDKTDQALCRAHCEEYDTAFYALEDGDVCWCPTSPDINDYIIDEVGICDKPCTGDPSIFCGGVSSISMFEYQDVDSSTSTGEYEEDDDDSSGTVQEDDDDSSGTVQEDDDDSSGTVQEDDDDGFSSSTEESVCTNGVSGIESDGVCCEISCGQCGGSGCSMRGNGAASCCTSTILEVGEVCGVAPCII</sequence>
<evidence type="ECO:0000256" key="1">
    <source>
        <dbReference type="SAM" id="MobiDB-lite"/>
    </source>
</evidence>
<feature type="compositionally biased region" description="Acidic residues" evidence="1">
    <location>
        <begin position="150"/>
        <end position="191"/>
    </location>
</feature>
<evidence type="ECO:0000313" key="3">
    <source>
        <dbReference type="EMBL" id="CBN73969.1"/>
    </source>
</evidence>
<feature type="compositionally biased region" description="Polar residues" evidence="1">
    <location>
        <begin position="1"/>
        <end position="26"/>
    </location>
</feature>
<evidence type="ECO:0000313" key="4">
    <source>
        <dbReference type="Proteomes" id="UP000002630"/>
    </source>
</evidence>
<reference evidence="3 4" key="1">
    <citation type="journal article" date="2010" name="Nature">
        <title>The Ectocarpus genome and the independent evolution of multicellularity in brown algae.</title>
        <authorList>
            <person name="Cock J.M."/>
            <person name="Sterck L."/>
            <person name="Rouze P."/>
            <person name="Scornet D."/>
            <person name="Allen A.E."/>
            <person name="Amoutzias G."/>
            <person name="Anthouard V."/>
            <person name="Artiguenave F."/>
            <person name="Aury J.M."/>
            <person name="Badger J.H."/>
            <person name="Beszteri B."/>
            <person name="Billiau K."/>
            <person name="Bonnet E."/>
            <person name="Bothwell J.H."/>
            <person name="Bowler C."/>
            <person name="Boyen C."/>
            <person name="Brownlee C."/>
            <person name="Carrano C.J."/>
            <person name="Charrier B."/>
            <person name="Cho G.Y."/>
            <person name="Coelho S.M."/>
            <person name="Collen J."/>
            <person name="Corre E."/>
            <person name="Da Silva C."/>
            <person name="Delage L."/>
            <person name="Delaroque N."/>
            <person name="Dittami S.M."/>
            <person name="Doulbeau S."/>
            <person name="Elias M."/>
            <person name="Farnham G."/>
            <person name="Gachon C.M."/>
            <person name="Gschloessl B."/>
            <person name="Heesch S."/>
            <person name="Jabbari K."/>
            <person name="Jubin C."/>
            <person name="Kawai H."/>
            <person name="Kimura K."/>
            <person name="Kloareg B."/>
            <person name="Kupper F.C."/>
            <person name="Lang D."/>
            <person name="Le Bail A."/>
            <person name="Leblanc C."/>
            <person name="Lerouge P."/>
            <person name="Lohr M."/>
            <person name="Lopez P.J."/>
            <person name="Martens C."/>
            <person name="Maumus F."/>
            <person name="Michel G."/>
            <person name="Miranda-Saavedra D."/>
            <person name="Morales J."/>
            <person name="Moreau H."/>
            <person name="Motomura T."/>
            <person name="Nagasato C."/>
            <person name="Napoli C.A."/>
            <person name="Nelson D.R."/>
            <person name="Nyvall-Collen P."/>
            <person name="Peters A.F."/>
            <person name="Pommier C."/>
            <person name="Potin P."/>
            <person name="Poulain J."/>
            <person name="Quesneville H."/>
            <person name="Read B."/>
            <person name="Rensing S.A."/>
            <person name="Ritter A."/>
            <person name="Rousvoal S."/>
            <person name="Samanta M."/>
            <person name="Samson G."/>
            <person name="Schroeder D.C."/>
            <person name="Segurens B."/>
            <person name="Strittmatter M."/>
            <person name="Tonon T."/>
            <person name="Tregear J.W."/>
            <person name="Valentin K."/>
            <person name="von Dassow P."/>
            <person name="Yamagishi T."/>
            <person name="Van de Peer Y."/>
            <person name="Wincker P."/>
        </authorList>
    </citation>
    <scope>NUCLEOTIDE SEQUENCE [LARGE SCALE GENOMIC DNA]</scope>
    <source>
        <strain evidence="4">Ec32 / CCAP1310/4</strain>
    </source>
</reference>
<dbReference type="Pfam" id="PF01822">
    <property type="entry name" value="WSC"/>
    <property type="match status" value="1"/>
</dbReference>
<feature type="region of interest" description="Disordered" evidence="1">
    <location>
        <begin position="1"/>
        <end position="36"/>
    </location>
</feature>
<dbReference type="eggNOG" id="ENOG502SYEH">
    <property type="taxonomic scope" value="Eukaryota"/>
</dbReference>
<gene>
    <name evidence="3" type="ORF">Esi_0009_0133</name>
</gene>
<dbReference type="PROSITE" id="PS51212">
    <property type="entry name" value="WSC"/>
    <property type="match status" value="1"/>
</dbReference>
<evidence type="ECO:0000259" key="2">
    <source>
        <dbReference type="PROSITE" id="PS51212"/>
    </source>
</evidence>
<protein>
    <submittedName>
        <fullName evidence="3">Similar to Gram-negative bacteria-binding protein 1, partial</fullName>
    </submittedName>
</protein>
<keyword evidence="4" id="KW-1185">Reference proteome</keyword>
<dbReference type="InParanoid" id="D8LTS2"/>
<feature type="domain" description="WSC" evidence="2">
    <location>
        <begin position="45"/>
        <end position="140"/>
    </location>
</feature>
<dbReference type="Proteomes" id="UP000002630">
    <property type="component" value="Linkage Group LG07"/>
</dbReference>
<feature type="region of interest" description="Disordered" evidence="1">
    <location>
        <begin position="142"/>
        <end position="198"/>
    </location>
</feature>
<dbReference type="InterPro" id="IPR002889">
    <property type="entry name" value="WSC_carb-bd"/>
</dbReference>